<name>A0ABQ4VA01_9MYCO</name>
<reference evidence="1 2" key="1">
    <citation type="submission" date="2021-08" db="EMBL/GenBank/DDBJ databases">
        <title>Draft genome sequence of Mycolicibacterium sp. NGTWS1702 strain.</title>
        <authorList>
            <person name="Matsumoto M."/>
            <person name="Tang B.C.C."/>
            <person name="Machida Y."/>
            <person name="Matoyama H."/>
            <person name="Kishihara T."/>
            <person name="Sato S."/>
            <person name="Kondo I."/>
            <person name="Sano M."/>
            <person name="Kato G."/>
        </authorList>
    </citation>
    <scope>NUCLEOTIDE SEQUENCE [LARGE SCALE GENOMIC DNA]</scope>
    <source>
        <strain evidence="1 2">NGTWSNA01</strain>
    </source>
</reference>
<evidence type="ECO:0000313" key="1">
    <source>
        <dbReference type="EMBL" id="GJF10069.1"/>
    </source>
</evidence>
<proteinExistence type="predicted"/>
<dbReference type="EMBL" id="BPRH01003625">
    <property type="protein sequence ID" value="GJF10069.1"/>
    <property type="molecule type" value="Genomic_DNA"/>
</dbReference>
<comment type="caution">
    <text evidence="1">The sequence shown here is derived from an EMBL/GenBank/DDBJ whole genome shotgun (WGS) entry which is preliminary data.</text>
</comment>
<gene>
    <name evidence="1" type="ORF">NGTWS1702_34590</name>
</gene>
<dbReference type="InterPro" id="IPR024384">
    <property type="entry name" value="DUF2742"/>
</dbReference>
<dbReference type="Proteomes" id="UP001060504">
    <property type="component" value="Unassembled WGS sequence"/>
</dbReference>
<dbReference type="Pfam" id="PF10888">
    <property type="entry name" value="DUF2742"/>
    <property type="match status" value="1"/>
</dbReference>
<keyword evidence="2" id="KW-1185">Reference proteome</keyword>
<sequence>MTYALSSQQVSWSDVHAFVLPKLIKVGDWPMLGSPDWCELSDRDPVKWAAVLDGGQHWALRVEYLQQVECEASHGISAAEDWSTIANFIKGRADYFAARPWMNRRAS</sequence>
<organism evidence="1 2">
    <name type="scientific">Mycolicibacterium cyprinidarum</name>
    <dbReference type="NCBI Taxonomy" id="2860311"/>
    <lineage>
        <taxon>Bacteria</taxon>
        <taxon>Bacillati</taxon>
        <taxon>Actinomycetota</taxon>
        <taxon>Actinomycetes</taxon>
        <taxon>Mycobacteriales</taxon>
        <taxon>Mycobacteriaceae</taxon>
        <taxon>Mycolicibacterium</taxon>
    </lineage>
</organism>
<evidence type="ECO:0000313" key="2">
    <source>
        <dbReference type="Proteomes" id="UP001060504"/>
    </source>
</evidence>
<protein>
    <submittedName>
        <fullName evidence="1">Uncharacterized protein</fullName>
    </submittedName>
</protein>
<accession>A0ABQ4VA01</accession>